<protein>
    <recommendedName>
        <fullName evidence="3">SAP domain-containing protein</fullName>
    </recommendedName>
</protein>
<evidence type="ECO:0000313" key="2">
    <source>
        <dbReference type="Proteomes" id="UP001066276"/>
    </source>
</evidence>
<dbReference type="EMBL" id="JANPWB010000004">
    <property type="protein sequence ID" value="KAJ1195285.1"/>
    <property type="molecule type" value="Genomic_DNA"/>
</dbReference>
<keyword evidence="2" id="KW-1185">Reference proteome</keyword>
<organism evidence="1 2">
    <name type="scientific">Pleurodeles waltl</name>
    <name type="common">Iberian ribbed newt</name>
    <dbReference type="NCBI Taxonomy" id="8319"/>
    <lineage>
        <taxon>Eukaryota</taxon>
        <taxon>Metazoa</taxon>
        <taxon>Chordata</taxon>
        <taxon>Craniata</taxon>
        <taxon>Vertebrata</taxon>
        <taxon>Euteleostomi</taxon>
        <taxon>Amphibia</taxon>
        <taxon>Batrachia</taxon>
        <taxon>Caudata</taxon>
        <taxon>Salamandroidea</taxon>
        <taxon>Salamandridae</taxon>
        <taxon>Pleurodelinae</taxon>
        <taxon>Pleurodeles</taxon>
    </lineage>
</organism>
<name>A0AAV7V4U3_PLEWA</name>
<gene>
    <name evidence="1" type="ORF">NDU88_004566</name>
</gene>
<evidence type="ECO:0008006" key="3">
    <source>
        <dbReference type="Google" id="ProtNLM"/>
    </source>
</evidence>
<reference evidence="1" key="1">
    <citation type="journal article" date="2022" name="bioRxiv">
        <title>Sequencing and chromosome-scale assembly of the giantPleurodeles waltlgenome.</title>
        <authorList>
            <person name="Brown T."/>
            <person name="Elewa A."/>
            <person name="Iarovenko S."/>
            <person name="Subramanian E."/>
            <person name="Araus A.J."/>
            <person name="Petzold A."/>
            <person name="Susuki M."/>
            <person name="Suzuki K.-i.T."/>
            <person name="Hayashi T."/>
            <person name="Toyoda A."/>
            <person name="Oliveira C."/>
            <person name="Osipova E."/>
            <person name="Leigh N.D."/>
            <person name="Simon A."/>
            <person name="Yun M.H."/>
        </authorList>
    </citation>
    <scope>NUCLEOTIDE SEQUENCE</scope>
    <source>
        <strain evidence="1">20211129_DDA</strain>
        <tissue evidence="1">Liver</tissue>
    </source>
</reference>
<dbReference type="AlphaFoldDB" id="A0AAV7V4U3"/>
<proteinExistence type="predicted"/>
<dbReference type="Proteomes" id="UP001066276">
    <property type="component" value="Chromosome 2_2"/>
</dbReference>
<sequence>MDLINFNSLNEAELQKLCKKRKLNVGKKASKVDLQIALWAYEEVKWLQTAAEEDDLAWDLGVDEEEDQGPQENQGFQ</sequence>
<evidence type="ECO:0000313" key="1">
    <source>
        <dbReference type="EMBL" id="KAJ1195285.1"/>
    </source>
</evidence>
<accession>A0AAV7V4U3</accession>
<comment type="caution">
    <text evidence="1">The sequence shown here is derived from an EMBL/GenBank/DDBJ whole genome shotgun (WGS) entry which is preliminary data.</text>
</comment>